<evidence type="ECO:0000256" key="8">
    <source>
        <dbReference type="ARBA" id="ARBA00023054"/>
    </source>
</evidence>
<dbReference type="InterPro" id="IPR009800">
    <property type="entry name" value="HCR"/>
</dbReference>
<dbReference type="OrthoDB" id="193258at2759"/>
<evidence type="ECO:0000313" key="13">
    <source>
        <dbReference type="EMBL" id="CAC5399452.1"/>
    </source>
</evidence>
<name>A0A6J8CX29_MYTCO</name>
<keyword evidence="8 11" id="KW-0175">Coiled coil</keyword>
<evidence type="ECO:0000256" key="3">
    <source>
        <dbReference type="ARBA" id="ARBA00004496"/>
    </source>
</evidence>
<accession>A0A6J8CX29</accession>
<evidence type="ECO:0000256" key="5">
    <source>
        <dbReference type="ARBA" id="ARBA00022473"/>
    </source>
</evidence>
<organism evidence="13 14">
    <name type="scientific">Mytilus coruscus</name>
    <name type="common">Sea mussel</name>
    <dbReference type="NCBI Taxonomy" id="42192"/>
    <lineage>
        <taxon>Eukaryota</taxon>
        <taxon>Metazoa</taxon>
        <taxon>Spiralia</taxon>
        <taxon>Lophotrochozoa</taxon>
        <taxon>Mollusca</taxon>
        <taxon>Bivalvia</taxon>
        <taxon>Autobranchia</taxon>
        <taxon>Pteriomorphia</taxon>
        <taxon>Mytilida</taxon>
        <taxon>Mytiloidea</taxon>
        <taxon>Mytilidae</taxon>
        <taxon>Mytilinae</taxon>
        <taxon>Mytilus</taxon>
    </lineage>
</organism>
<dbReference type="GO" id="GO:0006611">
    <property type="term" value="P:protein export from nucleus"/>
    <property type="evidence" value="ECO:0007669"/>
    <property type="project" value="TreeGrafter"/>
</dbReference>
<gene>
    <name evidence="13" type="ORF">MCOR_33717</name>
</gene>
<evidence type="ECO:0000256" key="4">
    <source>
        <dbReference type="ARBA" id="ARBA00016468"/>
    </source>
</evidence>
<evidence type="ECO:0000256" key="6">
    <source>
        <dbReference type="ARBA" id="ARBA00022490"/>
    </source>
</evidence>
<feature type="coiled-coil region" evidence="11">
    <location>
        <begin position="383"/>
        <end position="453"/>
    </location>
</feature>
<dbReference type="GO" id="GO:0005634">
    <property type="term" value="C:nucleus"/>
    <property type="evidence" value="ECO:0007669"/>
    <property type="project" value="UniProtKB-SubCell"/>
</dbReference>
<keyword evidence="9" id="KW-0539">Nucleus</keyword>
<dbReference type="AlphaFoldDB" id="A0A6J8CX29"/>
<evidence type="ECO:0000256" key="2">
    <source>
        <dbReference type="ARBA" id="ARBA00004123"/>
    </source>
</evidence>
<evidence type="ECO:0000256" key="10">
    <source>
        <dbReference type="ARBA" id="ARBA00031932"/>
    </source>
</evidence>
<evidence type="ECO:0000256" key="11">
    <source>
        <dbReference type="SAM" id="Coils"/>
    </source>
</evidence>
<dbReference type="PANTHER" id="PTHR46822">
    <property type="entry name" value="COILED-COIL ALPHA-HELICAL ROD PROTEIN 1"/>
    <property type="match status" value="1"/>
</dbReference>
<keyword evidence="14" id="KW-1185">Reference proteome</keyword>
<evidence type="ECO:0000256" key="12">
    <source>
        <dbReference type="SAM" id="MobiDB-lite"/>
    </source>
</evidence>
<dbReference type="Proteomes" id="UP000507470">
    <property type="component" value="Unassembled WGS sequence"/>
</dbReference>
<dbReference type="PANTHER" id="PTHR46822:SF1">
    <property type="entry name" value="COILED-COIL ALPHA-HELICAL ROD PROTEIN 1"/>
    <property type="match status" value="1"/>
</dbReference>
<feature type="coiled-coil region" evidence="11">
    <location>
        <begin position="252"/>
        <end position="357"/>
    </location>
</feature>
<keyword evidence="6" id="KW-0963">Cytoplasm</keyword>
<keyword evidence="7" id="KW-0221">Differentiation</keyword>
<feature type="coiled-coil region" evidence="11">
    <location>
        <begin position="119"/>
        <end position="160"/>
    </location>
</feature>
<dbReference type="EMBL" id="CACVKT020006041">
    <property type="protein sequence ID" value="CAC5399452.1"/>
    <property type="molecule type" value="Genomic_DNA"/>
</dbReference>
<feature type="coiled-coil region" evidence="11">
    <location>
        <begin position="31"/>
        <end position="87"/>
    </location>
</feature>
<sequence length="535" mass="61769">MNGQKRSIDLLIPSAFQDIGKMMLKRVDRLSSEHQREVETLYNQIQTLEDQLSSVSTRSKDRIRQLESELEKEREEASENTSRLQLEIKWREKVFALMVQQKSAAIIKHKDEQNWKGKVGDLENRLVSANNQMNVLSHAMSDKQAQLDMEVNNNKKLQHEVIQAQQMALLLDDRLIQNKQSAEQLQQFSKSVCGKLEESYSVLNTVFNTMKTYGQRISFASGRVEMLQGLFARKKAMSQLQREDKTEPLLQLTEVQEDSSILRRELERVTEERDRVVAQLKQDSETWTERHTAASIQKDEEIKNLRETIEELEMDLQGKSQQCNKLTEEVDRLNIELEDANEQIDNLKIELGKCQVTSDQGKYNSKCQVTSDQVIEEQKTIIEQEFAEQLADLDRQLNDAKREHTKAVVSLRQLERQTAREKERATEHLNTVEQHYTRQIEGIQQRLQTVESERNLMMATLRQEGLIGRVKNARGEPVKFDESAESQEPEISLPSKLELSPAVKDEPITSVLEDLKSLTSAVMKDDISSSDEEDD</sequence>
<feature type="region of interest" description="Disordered" evidence="12">
    <location>
        <begin position="478"/>
        <end position="498"/>
    </location>
</feature>
<dbReference type="GO" id="GO:0030154">
    <property type="term" value="P:cell differentiation"/>
    <property type="evidence" value="ECO:0007669"/>
    <property type="project" value="UniProtKB-KW"/>
</dbReference>
<comment type="function">
    <text evidence="1">May be a regulator of keratinocyte proliferation or differentiation.</text>
</comment>
<dbReference type="GO" id="GO:0005737">
    <property type="term" value="C:cytoplasm"/>
    <property type="evidence" value="ECO:0007669"/>
    <property type="project" value="UniProtKB-SubCell"/>
</dbReference>
<dbReference type="GO" id="GO:0005814">
    <property type="term" value="C:centriole"/>
    <property type="evidence" value="ECO:0007669"/>
    <property type="project" value="TreeGrafter"/>
</dbReference>
<evidence type="ECO:0000313" key="14">
    <source>
        <dbReference type="Proteomes" id="UP000507470"/>
    </source>
</evidence>
<protein>
    <recommendedName>
        <fullName evidence="4">Coiled-coil alpha-helical rod protein 1</fullName>
    </recommendedName>
    <alternativeName>
        <fullName evidence="10">Alpha-helical coiled-coil rod protein</fullName>
    </alternativeName>
</protein>
<reference evidence="13 14" key="1">
    <citation type="submission" date="2020-06" db="EMBL/GenBank/DDBJ databases">
        <authorList>
            <person name="Li R."/>
            <person name="Bekaert M."/>
        </authorList>
    </citation>
    <scope>NUCLEOTIDE SEQUENCE [LARGE SCALE GENOMIC DNA]</scope>
    <source>
        <strain evidence="14">wild</strain>
    </source>
</reference>
<proteinExistence type="predicted"/>
<dbReference type="Pfam" id="PF07111">
    <property type="entry name" value="HCR"/>
    <property type="match status" value="1"/>
</dbReference>
<evidence type="ECO:0000256" key="7">
    <source>
        <dbReference type="ARBA" id="ARBA00022782"/>
    </source>
</evidence>
<evidence type="ECO:0000256" key="9">
    <source>
        <dbReference type="ARBA" id="ARBA00023242"/>
    </source>
</evidence>
<comment type="subcellular location">
    <subcellularLocation>
        <location evidence="3">Cytoplasm</location>
    </subcellularLocation>
    <subcellularLocation>
        <location evidence="2">Nucleus</location>
    </subcellularLocation>
</comment>
<evidence type="ECO:0000256" key="1">
    <source>
        <dbReference type="ARBA" id="ARBA00003936"/>
    </source>
</evidence>
<keyword evidence="5" id="KW-0217">Developmental protein</keyword>